<gene>
    <name evidence="1" type="ORF">A5892_00360</name>
</gene>
<dbReference type="STRING" id="376489.A5892_00360"/>
<evidence type="ECO:0000313" key="1">
    <source>
        <dbReference type="EMBL" id="ANF56110.1"/>
    </source>
</evidence>
<keyword evidence="2" id="KW-1185">Reference proteome</keyword>
<organism evidence="1 2">
    <name type="scientific">Halotalea alkalilenta</name>
    <dbReference type="NCBI Taxonomy" id="376489"/>
    <lineage>
        <taxon>Bacteria</taxon>
        <taxon>Pseudomonadati</taxon>
        <taxon>Pseudomonadota</taxon>
        <taxon>Gammaproteobacteria</taxon>
        <taxon>Oceanospirillales</taxon>
        <taxon>Halomonadaceae</taxon>
        <taxon>Halotalea</taxon>
    </lineage>
</organism>
<dbReference type="RefSeq" id="WP_064121104.1">
    <property type="nucleotide sequence ID" value="NZ_CP015243.1"/>
</dbReference>
<dbReference type="KEGG" id="haa:A5892_00360"/>
<accession>A0A172YA67</accession>
<dbReference type="EMBL" id="CP015243">
    <property type="protein sequence ID" value="ANF56110.1"/>
    <property type="molecule type" value="Genomic_DNA"/>
</dbReference>
<name>A0A172YA67_9GAMM</name>
<proteinExistence type="predicted"/>
<sequence>MFNCAHHFYNAHRSPHPPQPRILARSSGAAPHVAPRTVSSAHYPESNIADSYHHGVRVLDISEGARTIRTVSTSVTGLIATAPDADAEKFPLDTPVLLTNAAAIGLRAVVDSITSAGRHQLGVAERTLTLTVGHPDIAVETPVRVTGYKPEIDATAWIATEVTHSLSDSGLVTDLKCETDGA</sequence>
<protein>
    <submittedName>
        <fullName evidence="1">Uncharacterized protein</fullName>
    </submittedName>
</protein>
<reference evidence="1 2" key="1">
    <citation type="submission" date="2016-04" db="EMBL/GenBank/DDBJ databases">
        <title>Complete Genome Sequence of Halotalea alkalilenta IHB B 13600.</title>
        <authorList>
            <person name="Swarnkar M.K."/>
            <person name="Sharma A."/>
            <person name="Kaushal K."/>
            <person name="Soni R."/>
            <person name="Rana S."/>
            <person name="Singh A.K."/>
            <person name="Gulati A."/>
        </authorList>
    </citation>
    <scope>NUCLEOTIDE SEQUENCE [LARGE SCALE GENOMIC DNA]</scope>
    <source>
        <strain evidence="1 2">IHB B 13600</strain>
    </source>
</reference>
<dbReference type="Proteomes" id="UP000077875">
    <property type="component" value="Chromosome"/>
</dbReference>
<dbReference type="AlphaFoldDB" id="A0A172YA67"/>
<evidence type="ECO:0000313" key="2">
    <source>
        <dbReference type="Proteomes" id="UP000077875"/>
    </source>
</evidence>